<evidence type="ECO:0000256" key="2">
    <source>
        <dbReference type="ARBA" id="ARBA00008072"/>
    </source>
</evidence>
<dbReference type="InterPro" id="IPR011032">
    <property type="entry name" value="GroES-like_sf"/>
</dbReference>
<dbReference type="InterPro" id="IPR013149">
    <property type="entry name" value="ADH-like_C"/>
</dbReference>
<evidence type="ECO:0000313" key="7">
    <source>
        <dbReference type="EMBL" id="MYD88788.1"/>
    </source>
</evidence>
<dbReference type="SUPFAM" id="SSF51735">
    <property type="entry name" value="NAD(P)-binding Rossmann-fold domains"/>
    <property type="match status" value="1"/>
</dbReference>
<evidence type="ECO:0000256" key="4">
    <source>
        <dbReference type="ARBA" id="ARBA00022833"/>
    </source>
</evidence>
<dbReference type="SUPFAM" id="SSF50129">
    <property type="entry name" value="GroES-like"/>
    <property type="match status" value="1"/>
</dbReference>
<organism evidence="7">
    <name type="scientific">Caldilineaceae bacterium SB0662_bin_9</name>
    <dbReference type="NCBI Taxonomy" id="2605258"/>
    <lineage>
        <taxon>Bacteria</taxon>
        <taxon>Bacillati</taxon>
        <taxon>Chloroflexota</taxon>
        <taxon>Caldilineae</taxon>
        <taxon>Caldilineales</taxon>
        <taxon>Caldilineaceae</taxon>
    </lineage>
</organism>
<dbReference type="EMBL" id="VXPY01000003">
    <property type="protein sequence ID" value="MYD88788.1"/>
    <property type="molecule type" value="Genomic_DNA"/>
</dbReference>
<dbReference type="Gene3D" id="3.40.50.720">
    <property type="entry name" value="NAD(P)-binding Rossmann-like Domain"/>
    <property type="match status" value="1"/>
</dbReference>
<keyword evidence="3" id="KW-0479">Metal-binding</keyword>
<reference evidence="7" key="1">
    <citation type="submission" date="2019-09" db="EMBL/GenBank/DDBJ databases">
        <title>Characterisation of the sponge microbiome using genome-centric metagenomics.</title>
        <authorList>
            <person name="Engelberts J.P."/>
            <person name="Robbins S.J."/>
            <person name="De Goeij J.M."/>
            <person name="Aranda M."/>
            <person name="Bell S.C."/>
            <person name="Webster N.S."/>
        </authorList>
    </citation>
    <scope>NUCLEOTIDE SEQUENCE</scope>
    <source>
        <strain evidence="7">SB0662_bin_9</strain>
    </source>
</reference>
<evidence type="ECO:0000256" key="1">
    <source>
        <dbReference type="ARBA" id="ARBA00001947"/>
    </source>
</evidence>
<comment type="caution">
    <text evidence="7">The sequence shown here is derived from an EMBL/GenBank/DDBJ whole genome shotgun (WGS) entry which is preliminary data.</text>
</comment>
<name>A0A6B1DN08_9CHLR</name>
<dbReference type="GO" id="GO:0046872">
    <property type="term" value="F:metal ion binding"/>
    <property type="evidence" value="ECO:0007669"/>
    <property type="project" value="UniProtKB-KW"/>
</dbReference>
<proteinExistence type="inferred from homology"/>
<evidence type="ECO:0000256" key="3">
    <source>
        <dbReference type="ARBA" id="ARBA00022723"/>
    </source>
</evidence>
<keyword evidence="5" id="KW-0560">Oxidoreductase</keyword>
<dbReference type="CDD" id="cd08255">
    <property type="entry name" value="2-desacetyl-2-hydroxyethyl_bacteriochlorophyllide_like"/>
    <property type="match status" value="1"/>
</dbReference>
<dbReference type="Pfam" id="PF00107">
    <property type="entry name" value="ADH_zinc_N"/>
    <property type="match status" value="1"/>
</dbReference>
<evidence type="ECO:0000256" key="5">
    <source>
        <dbReference type="ARBA" id="ARBA00023002"/>
    </source>
</evidence>
<dbReference type="PANTHER" id="PTHR43350:SF19">
    <property type="entry name" value="D-GULOSIDE 3-DEHYDROGENASE"/>
    <property type="match status" value="1"/>
</dbReference>
<dbReference type="InterPro" id="IPR036291">
    <property type="entry name" value="NAD(P)-bd_dom_sf"/>
</dbReference>
<sequence>MRNFFVNVHYQNQVRLDSEEIDLDDLAPDELLIETEWTFISSGTELANYTGVEPQVWQEDGWCRYPWRSGYANVGTVRAKGSEAVRADVGQRVFTYAKHEAWAKFKEERLVYPVPDGLPGDIAVASRMAGVAATSILVPEIKGSPTVVVFGLGIVGNLASQLYGAIGCRVIAVDPVAERRALAAKVGVAEQVGGSPEEVQDRILEMTGGIGADIVVEAVGHSAVCMQALDATRRHGQLVILGTPRAPVTGNLTDFFGKMHYSCIKVLGALEWQYPFYPAVNADTSQYQKQKMIFEWLEDGRIQLEPLISHRMHPEGIEEAYQGLLNQKDTYTGVALEWK</sequence>
<evidence type="ECO:0000259" key="6">
    <source>
        <dbReference type="Pfam" id="PF00107"/>
    </source>
</evidence>
<accession>A0A6B1DN08</accession>
<comment type="cofactor">
    <cofactor evidence="1">
        <name>Zn(2+)</name>
        <dbReference type="ChEBI" id="CHEBI:29105"/>
    </cofactor>
</comment>
<feature type="domain" description="Alcohol dehydrogenase-like C-terminal" evidence="6">
    <location>
        <begin position="155"/>
        <end position="256"/>
    </location>
</feature>
<dbReference type="AlphaFoldDB" id="A0A6B1DN08"/>
<keyword evidence="4" id="KW-0862">Zinc</keyword>
<dbReference type="GO" id="GO:0016491">
    <property type="term" value="F:oxidoreductase activity"/>
    <property type="evidence" value="ECO:0007669"/>
    <property type="project" value="UniProtKB-KW"/>
</dbReference>
<dbReference type="Gene3D" id="3.90.180.10">
    <property type="entry name" value="Medium-chain alcohol dehydrogenases, catalytic domain"/>
    <property type="match status" value="2"/>
</dbReference>
<protein>
    <submittedName>
        <fullName evidence="7">Zinc-binding alcohol dehydrogenase</fullName>
    </submittedName>
</protein>
<dbReference type="PANTHER" id="PTHR43350">
    <property type="entry name" value="NAD-DEPENDENT ALCOHOL DEHYDROGENASE"/>
    <property type="match status" value="1"/>
</dbReference>
<gene>
    <name evidence="7" type="ORF">F4Y08_00390</name>
</gene>
<comment type="similarity">
    <text evidence="2">Belongs to the zinc-containing alcohol dehydrogenase family.</text>
</comment>